<dbReference type="RefSeq" id="WP_286345190.1">
    <property type="nucleotide sequence ID" value="NZ_AP027732.1"/>
</dbReference>
<sequence>MKLTLDRIGIGEGPGAALPATSAVATTRIPGIAAVETEGAPTLASLIAGGRMTPETGRVLLDGASDPARIRELFALVDTPTIAEPFADLRVLTVVQEDLVLADQRGNRANAQLFLEAIGLGDHEHTRLRALPTEARVRLLTELAVLRPGVEGIVLTSPERHGGDTEAWFRVVEDLSARGFTVLVVTGVAASLHLRQLLPVDDGVDEPSSTPAVSPEGLPE</sequence>
<protein>
    <submittedName>
        <fullName evidence="2">ABC transporter ATP-binding protein</fullName>
    </submittedName>
</protein>
<gene>
    <name evidence="2" type="ORF">GCM10025867_04090</name>
</gene>
<dbReference type="Proteomes" id="UP001321486">
    <property type="component" value="Chromosome"/>
</dbReference>
<keyword evidence="2" id="KW-0547">Nucleotide-binding</keyword>
<evidence type="ECO:0000256" key="1">
    <source>
        <dbReference type="SAM" id="MobiDB-lite"/>
    </source>
</evidence>
<accession>A0ABN6XVK5</accession>
<dbReference type="GO" id="GO:0005524">
    <property type="term" value="F:ATP binding"/>
    <property type="evidence" value="ECO:0007669"/>
    <property type="project" value="UniProtKB-KW"/>
</dbReference>
<evidence type="ECO:0000313" key="3">
    <source>
        <dbReference type="Proteomes" id="UP001321486"/>
    </source>
</evidence>
<keyword evidence="3" id="KW-1185">Reference proteome</keyword>
<name>A0ABN6XVK5_9MICO</name>
<evidence type="ECO:0000313" key="2">
    <source>
        <dbReference type="EMBL" id="BDZ48168.1"/>
    </source>
</evidence>
<organism evidence="2 3">
    <name type="scientific">Frondihabitans sucicola</name>
    <dbReference type="NCBI Taxonomy" id="1268041"/>
    <lineage>
        <taxon>Bacteria</taxon>
        <taxon>Bacillati</taxon>
        <taxon>Actinomycetota</taxon>
        <taxon>Actinomycetes</taxon>
        <taxon>Micrococcales</taxon>
        <taxon>Microbacteriaceae</taxon>
        <taxon>Frondihabitans</taxon>
    </lineage>
</organism>
<feature type="region of interest" description="Disordered" evidence="1">
    <location>
        <begin position="201"/>
        <end position="220"/>
    </location>
</feature>
<reference evidence="3" key="1">
    <citation type="journal article" date="2019" name="Int. J. Syst. Evol. Microbiol.">
        <title>The Global Catalogue of Microorganisms (GCM) 10K type strain sequencing project: providing services to taxonomists for standard genome sequencing and annotation.</title>
        <authorList>
            <consortium name="The Broad Institute Genomics Platform"/>
            <consortium name="The Broad Institute Genome Sequencing Center for Infectious Disease"/>
            <person name="Wu L."/>
            <person name="Ma J."/>
        </authorList>
    </citation>
    <scope>NUCLEOTIDE SEQUENCE [LARGE SCALE GENOMIC DNA]</scope>
    <source>
        <strain evidence="3">NBRC 108728</strain>
    </source>
</reference>
<dbReference type="EMBL" id="AP027732">
    <property type="protein sequence ID" value="BDZ48168.1"/>
    <property type="molecule type" value="Genomic_DNA"/>
</dbReference>
<keyword evidence="2" id="KW-0067">ATP-binding</keyword>
<proteinExistence type="predicted"/>